<dbReference type="Proteomes" id="UP000660729">
    <property type="component" value="Unassembled WGS sequence"/>
</dbReference>
<sequence length="198" mass="22378">MRPSKSMKATRSIDVSCSVPVTYIPTTYCSSAQRHSHRHLVHKAVDDCDFRAIISAAESSISFRRPVCERRLNRETNRRPARGSQPADTTQTGKQLRTIALTAVAYYTCHASHSLHPLSISAHLRTCPAVSTTTPQLGKRDKTEDARQSYEPLSSTRIVACDSISLHRYFRSLHHHERAHDPRRRLISARALRRSSHS</sequence>
<accession>A0A8H6VJR8</accession>
<organism evidence="2 3">
    <name type="scientific">Pseudocercospora fuligena</name>
    <dbReference type="NCBI Taxonomy" id="685502"/>
    <lineage>
        <taxon>Eukaryota</taxon>
        <taxon>Fungi</taxon>
        <taxon>Dikarya</taxon>
        <taxon>Ascomycota</taxon>
        <taxon>Pezizomycotina</taxon>
        <taxon>Dothideomycetes</taxon>
        <taxon>Dothideomycetidae</taxon>
        <taxon>Mycosphaerellales</taxon>
        <taxon>Mycosphaerellaceae</taxon>
        <taxon>Pseudocercospora</taxon>
    </lineage>
</organism>
<comment type="caution">
    <text evidence="2">The sequence shown here is derived from an EMBL/GenBank/DDBJ whole genome shotgun (WGS) entry which is preliminary data.</text>
</comment>
<evidence type="ECO:0000313" key="3">
    <source>
        <dbReference type="Proteomes" id="UP000660729"/>
    </source>
</evidence>
<keyword evidence="3" id="KW-1185">Reference proteome</keyword>
<evidence type="ECO:0000256" key="1">
    <source>
        <dbReference type="SAM" id="MobiDB-lite"/>
    </source>
</evidence>
<protein>
    <submittedName>
        <fullName evidence="2">Uncharacterized protein</fullName>
    </submittedName>
</protein>
<dbReference type="EMBL" id="JABCIY010000097">
    <property type="protein sequence ID" value="KAF7193002.1"/>
    <property type="molecule type" value="Genomic_DNA"/>
</dbReference>
<gene>
    <name evidence="2" type="ORF">HII31_05647</name>
</gene>
<dbReference type="AlphaFoldDB" id="A0A8H6VJR8"/>
<feature type="region of interest" description="Disordered" evidence="1">
    <location>
        <begin position="72"/>
        <end position="94"/>
    </location>
</feature>
<reference evidence="2" key="1">
    <citation type="submission" date="2020-04" db="EMBL/GenBank/DDBJ databases">
        <title>Draft genome resource of the tomato pathogen Pseudocercospora fuligena.</title>
        <authorList>
            <person name="Zaccaron A."/>
        </authorList>
    </citation>
    <scope>NUCLEOTIDE SEQUENCE</scope>
    <source>
        <strain evidence="2">PF001</strain>
    </source>
</reference>
<evidence type="ECO:0000313" key="2">
    <source>
        <dbReference type="EMBL" id="KAF7193002.1"/>
    </source>
</evidence>
<proteinExistence type="predicted"/>
<name>A0A8H6VJR8_9PEZI</name>